<evidence type="ECO:0000256" key="3">
    <source>
        <dbReference type="ARBA" id="ARBA00022475"/>
    </source>
</evidence>
<proteinExistence type="inferred from homology"/>
<evidence type="ECO:0000256" key="5">
    <source>
        <dbReference type="ARBA" id="ARBA00022989"/>
    </source>
</evidence>
<dbReference type="AlphaFoldDB" id="A0A9X4M5C9"/>
<feature type="transmembrane region" description="Helical" evidence="7">
    <location>
        <begin position="247"/>
        <end position="270"/>
    </location>
</feature>
<keyword evidence="6 7" id="KW-0472">Membrane</keyword>
<comment type="subcellular location">
    <subcellularLocation>
        <location evidence="1">Cell membrane</location>
        <topology evidence="1">Multi-pass membrane protein</topology>
    </subcellularLocation>
</comment>
<feature type="transmembrane region" description="Helical" evidence="7">
    <location>
        <begin position="140"/>
        <end position="162"/>
    </location>
</feature>
<keyword evidence="3" id="KW-1003">Cell membrane</keyword>
<dbReference type="EMBL" id="JANRHA010000012">
    <property type="protein sequence ID" value="MDG3016287.1"/>
    <property type="molecule type" value="Genomic_DNA"/>
</dbReference>
<keyword evidence="10" id="KW-1185">Reference proteome</keyword>
<evidence type="ECO:0000313" key="10">
    <source>
        <dbReference type="Proteomes" id="UP001152755"/>
    </source>
</evidence>
<dbReference type="RefSeq" id="WP_332520463.1">
    <property type="nucleotide sequence ID" value="NZ_JANRHA010000012.1"/>
</dbReference>
<dbReference type="GO" id="GO:0005886">
    <property type="term" value="C:plasma membrane"/>
    <property type="evidence" value="ECO:0007669"/>
    <property type="project" value="UniProtKB-SubCell"/>
</dbReference>
<feature type="domain" description="EccD-like transmembrane" evidence="8">
    <location>
        <begin position="138"/>
        <end position="494"/>
    </location>
</feature>
<feature type="transmembrane region" description="Helical" evidence="7">
    <location>
        <begin position="352"/>
        <end position="376"/>
    </location>
</feature>
<name>A0A9X4M5C9_9ACTN</name>
<gene>
    <name evidence="9" type="primary">eccD</name>
    <name evidence="9" type="ORF">NVS88_17165</name>
</gene>
<feature type="transmembrane region" description="Helical" evidence="7">
    <location>
        <begin position="222"/>
        <end position="240"/>
    </location>
</feature>
<feature type="transmembrane region" description="Helical" evidence="7">
    <location>
        <begin position="168"/>
        <end position="187"/>
    </location>
</feature>
<comment type="similarity">
    <text evidence="2">Belongs to the EccD/Snm4 family.</text>
</comment>
<evidence type="ECO:0000313" key="9">
    <source>
        <dbReference type="EMBL" id="MDG3016287.1"/>
    </source>
</evidence>
<feature type="transmembrane region" description="Helical" evidence="7">
    <location>
        <begin position="406"/>
        <end position="426"/>
    </location>
</feature>
<dbReference type="PIRSF" id="PIRSF017804">
    <property type="entry name" value="Secretion_EccD1"/>
    <property type="match status" value="1"/>
</dbReference>
<evidence type="ECO:0000256" key="7">
    <source>
        <dbReference type="SAM" id="Phobius"/>
    </source>
</evidence>
<organism evidence="9 10">
    <name type="scientific">Speluncibacter jeojiensis</name>
    <dbReference type="NCBI Taxonomy" id="2710754"/>
    <lineage>
        <taxon>Bacteria</taxon>
        <taxon>Bacillati</taxon>
        <taxon>Actinomycetota</taxon>
        <taxon>Actinomycetes</taxon>
        <taxon>Mycobacteriales</taxon>
        <taxon>Speluncibacteraceae</taxon>
        <taxon>Speluncibacter</taxon>
    </lineage>
</organism>
<dbReference type="NCBIfam" id="TIGR03920">
    <property type="entry name" value="T7SS_EccD"/>
    <property type="match status" value="1"/>
</dbReference>
<dbReference type="Proteomes" id="UP001152755">
    <property type="component" value="Unassembled WGS sequence"/>
</dbReference>
<sequence>MSVPVPADTGARRPRGAGAQLCRVSILGEHTQMDIALPASVPVAALVPELVTLVESRRSDLDRTAPDTAVRRYWTLQRIGQAPFNDSRTLSELGVRDGDLLLLRPESVADMPPLFDDVIDAVALVGDERYRRWTAQSARVVGCVATLPASLAGAGVLLRGGIAHPGLGLPLAALVVALCLLVAGVLVARLYDDVLAGSALGGAAYPLTMVGGALLVPGPLGAPHLLLGAALTTTAAVIMLRLSGTGLLANTAVIAASALTAVSALVSSLVADQVPAVGAGLAVVSMLGLVVAPRLTIMLARLPLPPVPRTGSTADPDGVGPQSDVEAIGPIGAVALPSAGQLEVRTIRANNYLTGLIAGLVCTAVAGAVIGCNAAAGPDWPGVALAGVLAVVLMLRGRSHTDLAQATVLIGAGVALVLATVVTLALGDPDLAAPLFASAALTLVGGIGFGVIAPQYSYSPVLRRSVELFEYALIATVAPLMVWVMGLYGLMRGL</sequence>
<accession>A0A9X4M5C9</accession>
<dbReference type="Pfam" id="PF19053">
    <property type="entry name" value="EccD"/>
    <property type="match status" value="1"/>
</dbReference>
<feature type="transmembrane region" description="Helical" evidence="7">
    <location>
        <begin position="468"/>
        <end position="491"/>
    </location>
</feature>
<feature type="transmembrane region" description="Helical" evidence="7">
    <location>
        <begin position="194"/>
        <end position="216"/>
    </location>
</feature>
<dbReference type="InterPro" id="IPR006707">
    <property type="entry name" value="T7SS_EccD"/>
</dbReference>
<evidence type="ECO:0000256" key="1">
    <source>
        <dbReference type="ARBA" id="ARBA00004651"/>
    </source>
</evidence>
<evidence type="ECO:0000256" key="4">
    <source>
        <dbReference type="ARBA" id="ARBA00022692"/>
    </source>
</evidence>
<dbReference type="InterPro" id="IPR044049">
    <property type="entry name" value="EccD_transm"/>
</dbReference>
<feature type="transmembrane region" description="Helical" evidence="7">
    <location>
        <begin position="276"/>
        <end position="295"/>
    </location>
</feature>
<protein>
    <submittedName>
        <fullName evidence="9">Type VII secretion integral membrane protein EccD</fullName>
    </submittedName>
</protein>
<evidence type="ECO:0000256" key="2">
    <source>
        <dbReference type="ARBA" id="ARBA00006162"/>
    </source>
</evidence>
<evidence type="ECO:0000259" key="8">
    <source>
        <dbReference type="Pfam" id="PF19053"/>
    </source>
</evidence>
<comment type="caution">
    <text evidence="9">The sequence shown here is derived from an EMBL/GenBank/DDBJ whole genome shotgun (WGS) entry which is preliminary data.</text>
</comment>
<dbReference type="InterPro" id="IPR024962">
    <property type="entry name" value="YukD-like"/>
</dbReference>
<feature type="transmembrane region" description="Helical" evidence="7">
    <location>
        <begin position="432"/>
        <end position="456"/>
    </location>
</feature>
<dbReference type="Pfam" id="PF08817">
    <property type="entry name" value="YukD"/>
    <property type="match status" value="1"/>
</dbReference>
<keyword evidence="5 7" id="KW-1133">Transmembrane helix</keyword>
<keyword evidence="4 7" id="KW-0812">Transmembrane</keyword>
<reference evidence="9" key="1">
    <citation type="submission" date="2022-08" db="EMBL/GenBank/DDBJ databases">
        <title>Genome analysis of Corynebacteriales strain.</title>
        <authorList>
            <person name="Lee S.D."/>
        </authorList>
    </citation>
    <scope>NUCLEOTIDE SEQUENCE</scope>
    <source>
        <strain evidence="9">D3-21</strain>
    </source>
</reference>
<evidence type="ECO:0000256" key="6">
    <source>
        <dbReference type="ARBA" id="ARBA00023136"/>
    </source>
</evidence>
<dbReference type="Gene3D" id="3.10.20.90">
    <property type="entry name" value="Phosphatidylinositol 3-kinase Catalytic Subunit, Chain A, domain 1"/>
    <property type="match status" value="1"/>
</dbReference>